<dbReference type="InterPro" id="IPR036291">
    <property type="entry name" value="NAD(P)-bd_dom_sf"/>
</dbReference>
<dbReference type="InterPro" id="IPR010071">
    <property type="entry name" value="AA_adenyl_dom"/>
</dbReference>
<reference evidence="4 5" key="1">
    <citation type="submission" date="2017-10" db="EMBL/GenBank/DDBJ databases">
        <title>Comparative genomics in systemic dimorphic fungi from Ajellomycetaceae.</title>
        <authorList>
            <person name="Munoz J.F."/>
            <person name="Mcewen J.G."/>
            <person name="Clay O.K."/>
            <person name="Cuomo C.A."/>
        </authorList>
    </citation>
    <scope>NUCLEOTIDE SEQUENCE [LARGE SCALE GENOMIC DNA]</scope>
    <source>
        <strain evidence="4 5">UAMH5409</strain>
    </source>
</reference>
<dbReference type="EMBL" id="PDNB01000126">
    <property type="protein sequence ID" value="PGH05361.1"/>
    <property type="molecule type" value="Genomic_DNA"/>
</dbReference>
<dbReference type="InterPro" id="IPR042099">
    <property type="entry name" value="ANL_N_sf"/>
</dbReference>
<keyword evidence="1" id="KW-0596">Phosphopantetheine</keyword>
<dbReference type="InterPro" id="IPR045851">
    <property type="entry name" value="AMP-bd_C_sf"/>
</dbReference>
<keyword evidence="2" id="KW-0597">Phosphoprotein</keyword>
<dbReference type="InterPro" id="IPR020845">
    <property type="entry name" value="AMP-binding_CS"/>
</dbReference>
<dbReference type="InterPro" id="IPR036736">
    <property type="entry name" value="ACP-like_sf"/>
</dbReference>
<gene>
    <name evidence="4" type="ORF">AJ79_06830</name>
</gene>
<dbReference type="Gene3D" id="3.40.50.720">
    <property type="entry name" value="NAD(P)-binding Rossmann-like Domain"/>
    <property type="match status" value="1"/>
</dbReference>
<dbReference type="CDD" id="cd05918">
    <property type="entry name" value="A_NRPS_SidN3_like"/>
    <property type="match status" value="1"/>
</dbReference>
<evidence type="ECO:0000256" key="1">
    <source>
        <dbReference type="ARBA" id="ARBA00022450"/>
    </source>
</evidence>
<dbReference type="PIRSF" id="PIRSF001617">
    <property type="entry name" value="Alpha-AR"/>
    <property type="match status" value="1"/>
</dbReference>
<accession>A0A2B7X9B5</accession>
<sequence length="1229" mass="136387">MVHAAWALVLRRYVGNDNVSFCVVALSDPQKPATEASNNPAMFDCFIERSQSFLNYLERIRSSYQSWETSMAETAALNTAVFSYEAHSNTGQHEKDQAKPFEPKPFVLKLNIHGQDKVPILTLEYTSSLDPRMAENVGSTLGKALFEICNLNSDARVSVGDLDLLSKRDQQQLLSWNRQYPPKINACIHDMVQSQANSTPDAQAICSWDGSLTYEELDDLSTRLAVYLQSQYPQQTGTENIIGVCFSKSFAAVVTELAVLKTGSAFVPLDGAHPTERLKTITEIANVSLVLCCNDWFARLRGLVEHVERVPTSKQSLADLLVNVKPCVRPTGVSPENAAFVLFTSGSTGKPKAVVQPHGAVCTLFKSHAKALHVDASCRVLQFATYTFDVSTMDTFTTLMEGGCLCIPSEHDRRTNLAGFIRDTGVNWADLTATVANLLNPLDVPSLKTLVLAGEAVRDEHLARWFGHVRLINCYGPVESGNCTAYEFQTRHGKQAETIGHAMGGAVCWIANSKDPNLLASVGEIGEILVEGPTLSRGYFKDPIRTKAAFVENLRWCRNFPFSDNGGFRRFYRTGDMGYIGPDGLIVFVGRADQQVKIHGQRVELMEIEHQLATSLPISSAVVAYPPLGPLAKRLVGVVQPREMSNGHRVKASMSDEALFPFYLVDIPDSKAILELRLPGYMVPTVLLAVDTFSLSGSGKCDRKKIQQLLCDLPAEVRSFFRPGSYPQDLLAPSEDLSRAVSNFLSDLLHSEFIRGKNVTLGNLGMDSIQTMSLLSWLRTRYKANISIEYLTKDGVNVRTLANLVQEFSAGQIKLPGPVVNITGEVSQLLSLINFELDQAMRCPAHCSSRLDNTNVFLTGGTGYLGVEICRQLLLQPTVRMVYVLTQTSDQRQGFQRLMHCVKVAGYQWDDSWTSRVTIWPGDLGQPRIGLDDERWEQLKSGPIDTIIHNGALVRYDMCYEKLKAVNVLSTAELLRILCRTTRSIKFVYISGGQLSSPKHDSVESHRIIRAGNSTGYAQSKLVSELLVKRIAPQLSKIMGHHLCTIRPGYIIGTPTNGVANTRDYIWRLISGAIEAGVMSSENEWAFVCDVESVAERVMECLFATDCDNKIGESPITKTIVDGANLTDIWKLLADDFSYTLRPLGSSEWWQYLRQSVETRGNSHPLWPLFFLLDKEQGAFTCHWEPQVSEASRRRVLAAVKRNVEFLIQTGFLPRPQSDDGTIKGLKPR</sequence>
<dbReference type="PANTHER" id="PTHR44845">
    <property type="entry name" value="CARRIER DOMAIN-CONTAINING PROTEIN"/>
    <property type="match status" value="1"/>
</dbReference>
<organism evidence="4 5">
    <name type="scientific">Helicocarpus griseus UAMH5409</name>
    <dbReference type="NCBI Taxonomy" id="1447875"/>
    <lineage>
        <taxon>Eukaryota</taxon>
        <taxon>Fungi</taxon>
        <taxon>Dikarya</taxon>
        <taxon>Ascomycota</taxon>
        <taxon>Pezizomycotina</taxon>
        <taxon>Eurotiomycetes</taxon>
        <taxon>Eurotiomycetidae</taxon>
        <taxon>Onygenales</taxon>
        <taxon>Ajellomycetaceae</taxon>
        <taxon>Helicocarpus</taxon>
    </lineage>
</organism>
<dbReference type="SUPFAM" id="SSF51735">
    <property type="entry name" value="NAD(P)-binding Rossmann-fold domains"/>
    <property type="match status" value="1"/>
</dbReference>
<dbReference type="Gene3D" id="3.30.559.30">
    <property type="entry name" value="Nonribosomal peptide synthetase, condensation domain"/>
    <property type="match status" value="1"/>
</dbReference>
<dbReference type="Proteomes" id="UP000223968">
    <property type="component" value="Unassembled WGS sequence"/>
</dbReference>
<dbReference type="AlphaFoldDB" id="A0A2B7X9B5"/>
<dbReference type="OrthoDB" id="4195866at2759"/>
<keyword evidence="5" id="KW-1185">Reference proteome</keyword>
<proteinExistence type="predicted"/>
<dbReference type="Pfam" id="PF07993">
    <property type="entry name" value="NAD_binding_4"/>
    <property type="match status" value="1"/>
</dbReference>
<dbReference type="InterPro" id="IPR013120">
    <property type="entry name" value="FAR_NAD-bd"/>
</dbReference>
<dbReference type="Pfam" id="PF00501">
    <property type="entry name" value="AMP-binding"/>
    <property type="match status" value="1"/>
</dbReference>
<evidence type="ECO:0000313" key="4">
    <source>
        <dbReference type="EMBL" id="PGH05361.1"/>
    </source>
</evidence>
<feature type="domain" description="Carrier" evidence="3">
    <location>
        <begin position="732"/>
        <end position="812"/>
    </location>
</feature>
<dbReference type="PROSITE" id="PS50075">
    <property type="entry name" value="CARRIER"/>
    <property type="match status" value="1"/>
</dbReference>
<dbReference type="InterPro" id="IPR000873">
    <property type="entry name" value="AMP-dep_synth/lig_dom"/>
</dbReference>
<evidence type="ECO:0000313" key="5">
    <source>
        <dbReference type="Proteomes" id="UP000223968"/>
    </source>
</evidence>
<comment type="caution">
    <text evidence="4">The sequence shown here is derived from an EMBL/GenBank/DDBJ whole genome shotgun (WGS) entry which is preliminary data.</text>
</comment>
<dbReference type="PROSITE" id="PS00455">
    <property type="entry name" value="AMP_BINDING"/>
    <property type="match status" value="1"/>
</dbReference>
<dbReference type="SUPFAM" id="SSF56801">
    <property type="entry name" value="Acetyl-CoA synthetase-like"/>
    <property type="match status" value="1"/>
</dbReference>
<name>A0A2B7X9B5_9EURO</name>
<protein>
    <recommendedName>
        <fullName evidence="3">Carrier domain-containing protein</fullName>
    </recommendedName>
</protein>
<dbReference type="STRING" id="1447875.A0A2B7X9B5"/>
<evidence type="ECO:0000256" key="2">
    <source>
        <dbReference type="ARBA" id="ARBA00022553"/>
    </source>
</evidence>
<dbReference type="PANTHER" id="PTHR44845:SF4">
    <property type="entry name" value="NONRIBOSOMAL PEPTIDE SYNTHASE INPA"/>
    <property type="match status" value="1"/>
</dbReference>
<dbReference type="Gene3D" id="3.30.300.30">
    <property type="match status" value="1"/>
</dbReference>
<dbReference type="Gene3D" id="3.40.50.12780">
    <property type="entry name" value="N-terminal domain of ligase-like"/>
    <property type="match status" value="1"/>
</dbReference>
<dbReference type="NCBIfam" id="TIGR01733">
    <property type="entry name" value="AA-adenyl-dom"/>
    <property type="match status" value="1"/>
</dbReference>
<dbReference type="InterPro" id="IPR009081">
    <property type="entry name" value="PP-bd_ACP"/>
</dbReference>
<evidence type="ECO:0000259" key="3">
    <source>
        <dbReference type="PROSITE" id="PS50075"/>
    </source>
</evidence>
<dbReference type="SUPFAM" id="SSF47336">
    <property type="entry name" value="ACP-like"/>
    <property type="match status" value="1"/>
</dbReference>